<evidence type="ECO:0000313" key="10">
    <source>
        <dbReference type="RefSeq" id="XP_034234424.1"/>
    </source>
</evidence>
<reference evidence="10" key="1">
    <citation type="submission" date="2025-08" db="UniProtKB">
        <authorList>
            <consortium name="RefSeq"/>
        </authorList>
    </citation>
    <scope>IDENTIFICATION</scope>
    <source>
        <tissue evidence="10">Total insect</tissue>
    </source>
</reference>
<comment type="similarity">
    <text evidence="3">Belongs to the HARBI1 family.</text>
</comment>
<dbReference type="GO" id="GO:0016787">
    <property type="term" value="F:hydrolase activity"/>
    <property type="evidence" value="ECO:0007669"/>
    <property type="project" value="UniProtKB-KW"/>
</dbReference>
<dbReference type="PANTHER" id="PTHR22930">
    <property type="match status" value="1"/>
</dbReference>
<dbReference type="InterPro" id="IPR027806">
    <property type="entry name" value="HARBI1_dom"/>
</dbReference>
<comment type="subcellular location">
    <subcellularLocation>
        <location evidence="2">Nucleus</location>
    </subcellularLocation>
</comment>
<evidence type="ECO:0000259" key="8">
    <source>
        <dbReference type="Pfam" id="PF13359"/>
    </source>
</evidence>
<keyword evidence="9" id="KW-1185">Reference proteome</keyword>
<organism evidence="10">
    <name type="scientific">Thrips palmi</name>
    <name type="common">Melon thrips</name>
    <dbReference type="NCBI Taxonomy" id="161013"/>
    <lineage>
        <taxon>Eukaryota</taxon>
        <taxon>Metazoa</taxon>
        <taxon>Ecdysozoa</taxon>
        <taxon>Arthropoda</taxon>
        <taxon>Hexapoda</taxon>
        <taxon>Insecta</taxon>
        <taxon>Pterygota</taxon>
        <taxon>Neoptera</taxon>
        <taxon>Paraneoptera</taxon>
        <taxon>Thysanoptera</taxon>
        <taxon>Terebrantia</taxon>
        <taxon>Thripoidea</taxon>
        <taxon>Thripidae</taxon>
        <taxon>Thrips</taxon>
    </lineage>
</organism>
<dbReference type="KEGG" id="tpal:117641314"/>
<dbReference type="GO" id="GO:0005634">
    <property type="term" value="C:nucleus"/>
    <property type="evidence" value="ECO:0007669"/>
    <property type="project" value="UniProtKB-SubCell"/>
</dbReference>
<name>A0A6P8ZIY7_THRPL</name>
<keyword evidence="7" id="KW-0539">Nucleus</keyword>
<accession>A0A6P8ZIY7</accession>
<keyword evidence="6" id="KW-0378">Hydrolase</keyword>
<evidence type="ECO:0000256" key="5">
    <source>
        <dbReference type="ARBA" id="ARBA00022723"/>
    </source>
</evidence>
<feature type="domain" description="DDE Tnp4" evidence="8">
    <location>
        <begin position="132"/>
        <end position="297"/>
    </location>
</feature>
<dbReference type="OrthoDB" id="8189124at2759"/>
<keyword evidence="4" id="KW-0540">Nuclease</keyword>
<evidence type="ECO:0000256" key="7">
    <source>
        <dbReference type="ARBA" id="ARBA00023242"/>
    </source>
</evidence>
<dbReference type="FunCoup" id="A0A6P8ZIY7">
    <property type="interactions" value="1"/>
</dbReference>
<proteinExistence type="inferred from homology"/>
<dbReference type="GeneID" id="117641314"/>
<dbReference type="Pfam" id="PF13359">
    <property type="entry name" value="DDE_Tnp_4"/>
    <property type="match status" value="1"/>
</dbReference>
<evidence type="ECO:0000313" key="9">
    <source>
        <dbReference type="Proteomes" id="UP000515158"/>
    </source>
</evidence>
<dbReference type="InterPro" id="IPR045249">
    <property type="entry name" value="HARBI1-like"/>
</dbReference>
<dbReference type="AlphaFoldDB" id="A0A6P8ZIY7"/>
<comment type="cofactor">
    <cofactor evidence="1">
        <name>a divalent metal cation</name>
        <dbReference type="ChEBI" id="CHEBI:60240"/>
    </cofactor>
</comment>
<evidence type="ECO:0000256" key="2">
    <source>
        <dbReference type="ARBA" id="ARBA00004123"/>
    </source>
</evidence>
<dbReference type="GO" id="GO:0004518">
    <property type="term" value="F:nuclease activity"/>
    <property type="evidence" value="ECO:0007669"/>
    <property type="project" value="UniProtKB-KW"/>
</dbReference>
<evidence type="ECO:0000256" key="3">
    <source>
        <dbReference type="ARBA" id="ARBA00006958"/>
    </source>
</evidence>
<dbReference type="PANTHER" id="PTHR22930:SF269">
    <property type="entry name" value="NUCLEASE HARBI1-LIKE PROTEIN"/>
    <property type="match status" value="1"/>
</dbReference>
<dbReference type="GO" id="GO:0046872">
    <property type="term" value="F:metal ion binding"/>
    <property type="evidence" value="ECO:0007669"/>
    <property type="project" value="UniProtKB-KW"/>
</dbReference>
<dbReference type="RefSeq" id="XP_034234424.1">
    <property type="nucleotide sequence ID" value="XM_034378533.1"/>
</dbReference>
<keyword evidence="5" id="KW-0479">Metal-binding</keyword>
<sequence length="387" mass="45016">MYGAWFTLIPVLREFDKDEYFKFMRMTPEAFDWLLERVSPLIVKRSNRPAICPGQRLAVTLRFLASGDSMASLSYLFRISDQAISDIILETTAAIWYAIKDEVFEPLTEDLWRKKSAEFESMWQFPNCVGAVDGKHCFVQKFPMRGSEHFNYKFGHSVILLAVSDAKYKFTIVDVGARGRESDGGVFARSEFGRLFNGHELGLPPPSYCETLMTDLPYVFVGDDAFPIHTHMLKPFDMNWGEKPEETIFNYRLSRARRVVENAFGILSARFRVLRRNIIGSETLVQNLILACTALHNMHLIREDSIPPRQRLYLPEGYADVYRSNGHLKKGRWRNEVKHEERSIFHRLAMQEMPHHVDEEAHRVSDKFVEYCVYSPLPWQYNVLPEV</sequence>
<evidence type="ECO:0000256" key="6">
    <source>
        <dbReference type="ARBA" id="ARBA00022801"/>
    </source>
</evidence>
<protein>
    <submittedName>
        <fullName evidence="10">Nuclease HARBI1</fullName>
    </submittedName>
</protein>
<dbReference type="InParanoid" id="A0A6P8ZIY7"/>
<gene>
    <name evidence="10" type="primary">LOC117641314</name>
</gene>
<dbReference type="Proteomes" id="UP000515158">
    <property type="component" value="Unplaced"/>
</dbReference>
<evidence type="ECO:0000256" key="1">
    <source>
        <dbReference type="ARBA" id="ARBA00001968"/>
    </source>
</evidence>
<evidence type="ECO:0000256" key="4">
    <source>
        <dbReference type="ARBA" id="ARBA00022722"/>
    </source>
</evidence>